<sequence length="77" mass="8520">MADEQRDESKSEASAMMGWLRRGAWMVVLALVLAFIVWRMIPGVIKLFLIAVGIGAVVYFVKVGREDPTHDKGNSKG</sequence>
<keyword evidence="1" id="KW-1133">Transmembrane helix</keyword>
<dbReference type="Proteomes" id="UP000005801">
    <property type="component" value="Unassembled WGS sequence"/>
</dbReference>
<evidence type="ECO:0000256" key="1">
    <source>
        <dbReference type="SAM" id="Phobius"/>
    </source>
</evidence>
<name>A6G1E2_9BACT</name>
<dbReference type="RefSeq" id="WP_006970541.1">
    <property type="nucleotide sequence ID" value="NZ_ABCS01000012.1"/>
</dbReference>
<keyword evidence="3" id="KW-1185">Reference proteome</keyword>
<evidence type="ECO:0000313" key="3">
    <source>
        <dbReference type="Proteomes" id="UP000005801"/>
    </source>
</evidence>
<protein>
    <submittedName>
        <fullName evidence="2">Uncharacterized protein</fullName>
    </submittedName>
</protein>
<proteinExistence type="predicted"/>
<reference evidence="2 3" key="1">
    <citation type="submission" date="2007-06" db="EMBL/GenBank/DDBJ databases">
        <authorList>
            <person name="Shimkets L."/>
            <person name="Ferriera S."/>
            <person name="Johnson J."/>
            <person name="Kravitz S."/>
            <person name="Beeson K."/>
            <person name="Sutton G."/>
            <person name="Rogers Y.-H."/>
            <person name="Friedman R."/>
            <person name="Frazier M."/>
            <person name="Venter J.C."/>
        </authorList>
    </citation>
    <scope>NUCLEOTIDE SEQUENCE [LARGE SCALE GENOMIC DNA]</scope>
    <source>
        <strain evidence="2 3">SIR-1</strain>
    </source>
</reference>
<evidence type="ECO:0000313" key="2">
    <source>
        <dbReference type="EMBL" id="EDM80206.1"/>
    </source>
</evidence>
<organism evidence="2 3">
    <name type="scientific">Plesiocystis pacifica SIR-1</name>
    <dbReference type="NCBI Taxonomy" id="391625"/>
    <lineage>
        <taxon>Bacteria</taxon>
        <taxon>Pseudomonadati</taxon>
        <taxon>Myxococcota</taxon>
        <taxon>Polyangia</taxon>
        <taxon>Nannocystales</taxon>
        <taxon>Nannocystaceae</taxon>
        <taxon>Plesiocystis</taxon>
    </lineage>
</organism>
<feature type="transmembrane region" description="Helical" evidence="1">
    <location>
        <begin position="20"/>
        <end position="38"/>
    </location>
</feature>
<comment type="caution">
    <text evidence="2">The sequence shown here is derived from an EMBL/GenBank/DDBJ whole genome shotgun (WGS) entry which is preliminary data.</text>
</comment>
<dbReference type="EMBL" id="ABCS01000012">
    <property type="protein sequence ID" value="EDM80206.1"/>
    <property type="molecule type" value="Genomic_DNA"/>
</dbReference>
<dbReference type="AlphaFoldDB" id="A6G1E2"/>
<feature type="transmembrane region" description="Helical" evidence="1">
    <location>
        <begin position="44"/>
        <end position="61"/>
    </location>
</feature>
<keyword evidence="1" id="KW-0812">Transmembrane</keyword>
<gene>
    <name evidence="2" type="ORF">PPSIR1_36187</name>
</gene>
<accession>A6G1E2</accession>
<keyword evidence="1" id="KW-0472">Membrane</keyword>
<dbReference type="STRING" id="391625.PPSIR1_36187"/>